<dbReference type="PANTHER" id="PTHR33713">
    <property type="entry name" value="ANTITOXIN YAFN-RELATED"/>
    <property type="match status" value="1"/>
</dbReference>
<dbReference type="KEGG" id="muh:HYN43_028085"/>
<dbReference type="Pfam" id="PF02604">
    <property type="entry name" value="PhdYeFM_antitox"/>
    <property type="match status" value="1"/>
</dbReference>
<dbReference type="SUPFAM" id="SSF143120">
    <property type="entry name" value="YefM-like"/>
    <property type="match status" value="1"/>
</dbReference>
<dbReference type="NCBIfam" id="TIGR01552">
    <property type="entry name" value="phd_fam"/>
    <property type="match status" value="1"/>
</dbReference>
<name>A0A494VTI0_9SPHI</name>
<evidence type="ECO:0000256" key="1">
    <source>
        <dbReference type="ARBA" id="ARBA00009981"/>
    </source>
</evidence>
<keyword evidence="4" id="KW-1185">Reference proteome</keyword>
<evidence type="ECO:0000256" key="2">
    <source>
        <dbReference type="RuleBase" id="RU362080"/>
    </source>
</evidence>
<organism evidence="3 4">
    <name type="scientific">Mucilaginibacter celer</name>
    <dbReference type="NCBI Taxonomy" id="2305508"/>
    <lineage>
        <taxon>Bacteria</taxon>
        <taxon>Pseudomonadati</taxon>
        <taxon>Bacteroidota</taxon>
        <taxon>Sphingobacteriia</taxon>
        <taxon>Sphingobacteriales</taxon>
        <taxon>Sphingobacteriaceae</taxon>
        <taxon>Mucilaginibacter</taxon>
    </lineage>
</organism>
<sequence length="84" mass="9618">MDVLNYTDFRKNLAKSLDKVNDNAEIMIVSRSKGKNVVVMDLDEYNAIVETLHIVKSEGNRKRLQAAIDEMDSGVFHQHKLIED</sequence>
<comment type="function">
    <text evidence="2">Antitoxin component of a type II toxin-antitoxin (TA) system.</text>
</comment>
<dbReference type="RefSeq" id="WP_119407162.1">
    <property type="nucleotide sequence ID" value="NZ_CP032869.1"/>
</dbReference>
<reference evidence="3 4" key="1">
    <citation type="submission" date="2018-10" db="EMBL/GenBank/DDBJ databases">
        <title>Genome sequencing of Mucilaginibacter sp. HYN0043.</title>
        <authorList>
            <person name="Kim M."/>
            <person name="Yi H."/>
        </authorList>
    </citation>
    <scope>NUCLEOTIDE SEQUENCE [LARGE SCALE GENOMIC DNA]</scope>
    <source>
        <strain evidence="3 4">HYN0043</strain>
    </source>
</reference>
<dbReference type="PANTHER" id="PTHR33713:SF6">
    <property type="entry name" value="ANTITOXIN YEFM"/>
    <property type="match status" value="1"/>
</dbReference>
<gene>
    <name evidence="3" type="ORF">HYN43_028085</name>
</gene>
<dbReference type="Proteomes" id="UP000270046">
    <property type="component" value="Chromosome"/>
</dbReference>
<dbReference type="Gene3D" id="3.40.1620.10">
    <property type="entry name" value="YefM-like domain"/>
    <property type="match status" value="1"/>
</dbReference>
<dbReference type="EMBL" id="CP032869">
    <property type="protein sequence ID" value="AYL98896.1"/>
    <property type="molecule type" value="Genomic_DNA"/>
</dbReference>
<protein>
    <recommendedName>
        <fullName evidence="2">Antitoxin</fullName>
    </recommendedName>
</protein>
<dbReference type="OrthoDB" id="1524837at2"/>
<dbReference type="InterPro" id="IPR051405">
    <property type="entry name" value="phD/YefM_antitoxin"/>
</dbReference>
<evidence type="ECO:0000313" key="3">
    <source>
        <dbReference type="EMBL" id="AYL98896.1"/>
    </source>
</evidence>
<dbReference type="Gene3D" id="6.10.250.330">
    <property type="match status" value="1"/>
</dbReference>
<dbReference type="AlphaFoldDB" id="A0A494VTI0"/>
<proteinExistence type="inferred from homology"/>
<dbReference type="InterPro" id="IPR006442">
    <property type="entry name" value="Antitoxin_Phd/YefM"/>
</dbReference>
<comment type="similarity">
    <text evidence="1 2">Belongs to the phD/YefM antitoxin family.</text>
</comment>
<evidence type="ECO:0000313" key="4">
    <source>
        <dbReference type="Proteomes" id="UP000270046"/>
    </source>
</evidence>
<dbReference type="InterPro" id="IPR036165">
    <property type="entry name" value="YefM-like_sf"/>
</dbReference>
<accession>A0A494VTI0</accession>